<dbReference type="GO" id="GO:0004104">
    <property type="term" value="F:cholinesterase activity"/>
    <property type="evidence" value="ECO:0007669"/>
    <property type="project" value="InterPro"/>
</dbReference>
<protein>
    <recommendedName>
        <fullName evidence="4">Carboxylic ester hydrolase</fullName>
        <ecNumber evidence="4">3.1.1.-</ecNumber>
    </recommendedName>
</protein>
<name>A0A6J3MI51_9PEZI</name>
<reference evidence="7" key="2">
    <citation type="submission" date="2020-04" db="EMBL/GenBank/DDBJ databases">
        <authorList>
            <consortium name="NCBI Genome Project"/>
        </authorList>
    </citation>
    <scope>NUCLEOTIDE SEQUENCE</scope>
    <source>
        <strain evidence="7">CBS 342.82</strain>
    </source>
</reference>
<feature type="active site" description="Charge relay system" evidence="3">
    <location>
        <position position="449"/>
    </location>
</feature>
<feature type="chain" id="PRO_5027165520" description="Carboxylic ester hydrolase" evidence="4">
    <location>
        <begin position="18"/>
        <end position="547"/>
    </location>
</feature>
<feature type="active site" description="Acyl-ester intermediate" evidence="3">
    <location>
        <position position="232"/>
    </location>
</feature>
<dbReference type="PROSITE" id="PS00941">
    <property type="entry name" value="CARBOXYLESTERASE_B_2"/>
    <property type="match status" value="1"/>
</dbReference>
<dbReference type="AlphaFoldDB" id="A0A6J3MI51"/>
<dbReference type="InterPro" id="IPR029058">
    <property type="entry name" value="AB_hydrolase_fold"/>
</dbReference>
<keyword evidence="2 4" id="KW-0378">Hydrolase</keyword>
<dbReference type="InterPro" id="IPR002018">
    <property type="entry name" value="CarbesteraseB"/>
</dbReference>
<dbReference type="Proteomes" id="UP000504637">
    <property type="component" value="Unplaced"/>
</dbReference>
<evidence type="ECO:0000256" key="2">
    <source>
        <dbReference type="ARBA" id="ARBA00022801"/>
    </source>
</evidence>
<dbReference type="PROSITE" id="PS00122">
    <property type="entry name" value="CARBOXYLESTERASE_B_1"/>
    <property type="match status" value="1"/>
</dbReference>
<feature type="domain" description="Carboxylesterase type B" evidence="5">
    <location>
        <begin position="30"/>
        <end position="499"/>
    </location>
</feature>
<dbReference type="InterPro" id="IPR000997">
    <property type="entry name" value="Cholinesterase"/>
</dbReference>
<evidence type="ECO:0000313" key="7">
    <source>
        <dbReference type="RefSeq" id="XP_033464626.1"/>
    </source>
</evidence>
<reference evidence="7" key="1">
    <citation type="submission" date="2020-01" db="EMBL/GenBank/DDBJ databases">
        <authorList>
            <consortium name="DOE Joint Genome Institute"/>
            <person name="Haridas S."/>
            <person name="Albert R."/>
            <person name="Binder M."/>
            <person name="Bloem J."/>
            <person name="Labutti K."/>
            <person name="Salamov A."/>
            <person name="Andreopoulos B."/>
            <person name="Baker S.E."/>
            <person name="Barry K."/>
            <person name="Bills G."/>
            <person name="Bluhm B.H."/>
            <person name="Cannon C."/>
            <person name="Castanera R."/>
            <person name="Culley D.E."/>
            <person name="Daum C."/>
            <person name="Ezra D."/>
            <person name="Gonzalez J.B."/>
            <person name="Henrissat B."/>
            <person name="Kuo A."/>
            <person name="Liang C."/>
            <person name="Lipzen A."/>
            <person name="Lutzoni F."/>
            <person name="Magnuson J."/>
            <person name="Mondo S."/>
            <person name="Nolan M."/>
            <person name="Ohm R."/>
            <person name="Pangilinan J."/>
            <person name="Park H.-J."/>
            <person name="Ramirez L."/>
            <person name="Alfaro M."/>
            <person name="Sun H."/>
            <person name="Tritt A."/>
            <person name="Yoshinaga Y."/>
            <person name="Zwiers L.-H."/>
            <person name="Turgeon B.G."/>
            <person name="Goodwin S.B."/>
            <person name="Spatafora J.W."/>
            <person name="Crous P.W."/>
            <person name="Grigoriev I.V."/>
        </authorList>
    </citation>
    <scope>NUCLEOTIDE SEQUENCE</scope>
    <source>
        <strain evidence="7">CBS 342.82</strain>
    </source>
</reference>
<comment type="similarity">
    <text evidence="1 4">Belongs to the type-B carboxylesterase/lipase family.</text>
</comment>
<dbReference type="PANTHER" id="PTHR11559">
    <property type="entry name" value="CARBOXYLESTERASE"/>
    <property type="match status" value="1"/>
</dbReference>
<reference evidence="7" key="3">
    <citation type="submission" date="2025-08" db="UniProtKB">
        <authorList>
            <consortium name="RefSeq"/>
        </authorList>
    </citation>
    <scope>IDENTIFICATION</scope>
    <source>
        <strain evidence="7">CBS 342.82</strain>
    </source>
</reference>
<evidence type="ECO:0000256" key="4">
    <source>
        <dbReference type="RuleBase" id="RU361235"/>
    </source>
</evidence>
<dbReference type="Pfam" id="PF00135">
    <property type="entry name" value="COesterase"/>
    <property type="match status" value="1"/>
</dbReference>
<keyword evidence="4" id="KW-0732">Signal</keyword>
<evidence type="ECO:0000259" key="5">
    <source>
        <dbReference type="Pfam" id="PF00135"/>
    </source>
</evidence>
<dbReference type="RefSeq" id="XP_033464626.1">
    <property type="nucleotide sequence ID" value="XM_033600769.1"/>
</dbReference>
<dbReference type="PRINTS" id="PR00878">
    <property type="entry name" value="CHOLNESTRASE"/>
</dbReference>
<keyword evidence="6" id="KW-1185">Reference proteome</keyword>
<accession>A0A6J3MI51</accession>
<feature type="active site" description="Charge relay system" evidence="3">
    <location>
        <position position="344"/>
    </location>
</feature>
<dbReference type="EC" id="3.1.1.-" evidence="4"/>
<organism evidence="7">
    <name type="scientific">Dissoconium aciculare CBS 342.82</name>
    <dbReference type="NCBI Taxonomy" id="1314786"/>
    <lineage>
        <taxon>Eukaryota</taxon>
        <taxon>Fungi</taxon>
        <taxon>Dikarya</taxon>
        <taxon>Ascomycota</taxon>
        <taxon>Pezizomycotina</taxon>
        <taxon>Dothideomycetes</taxon>
        <taxon>Dothideomycetidae</taxon>
        <taxon>Mycosphaerellales</taxon>
        <taxon>Dissoconiaceae</taxon>
        <taxon>Dissoconium</taxon>
    </lineage>
</organism>
<proteinExistence type="inferred from homology"/>
<dbReference type="SUPFAM" id="SSF53474">
    <property type="entry name" value="alpha/beta-Hydrolases"/>
    <property type="match status" value="1"/>
</dbReference>
<evidence type="ECO:0000313" key="6">
    <source>
        <dbReference type="Proteomes" id="UP000504637"/>
    </source>
</evidence>
<evidence type="ECO:0000256" key="3">
    <source>
        <dbReference type="PIRSR" id="PIRSR600997-1"/>
    </source>
</evidence>
<dbReference type="InterPro" id="IPR050309">
    <property type="entry name" value="Type-B_Carboxylest/Lipase"/>
</dbReference>
<feature type="signal peptide" evidence="4">
    <location>
        <begin position="1"/>
        <end position="17"/>
    </location>
</feature>
<sequence>MISKLVLCALLSVRVAAAPASAPVAAAANPTIIIPAGVVVGTVARVSSQPSNTNIANAYLGIPFASPPVRFAPPSPPRPFQTLQAQNLMPACLQQGAPKGGSELISNAFYDVLLDNPSVDSEDCLYLNVYAPRKASLTNLKAVLFWIHGGNLDTGGSSQTIYDGSSLAVNEDVVVVTINYRLNIFGFSNSPEIPLNQQNSGFLDQRFALQWVHDNIKSFGGDPQRVTIAGESAGGFSVKQLIAQPPSPLPFRAAIIESHGKMSLGNPADNLAKVIDHFNCSSAPSHVACLRKVSGRDIQSYIIDAGLFFGPVKDTTNVDHDSLPSIQSGRAADVPIIIGTNAQELSLSSALSDLQANVLANVTLGVFDLFGLDISAVLKPLEVLYDQKHSIWPLQIFDRILTDLIFTCPTHLLSSAFAKSKTRQQPIWRYFYEGDFPNARLFPHAGAYHTSEIPMVFGTYPLQNALGPVTPTQIAMSAAMQQIWGDFVKNPAAGPGWPQVGSSFFGIELGVLGGQKRLDGMTVEPMIHADLGCPILEPLILAGQLAY</sequence>
<gene>
    <name evidence="7" type="ORF">K489DRAFT_311265</name>
</gene>
<dbReference type="InterPro" id="IPR019826">
    <property type="entry name" value="Carboxylesterase_B_AS"/>
</dbReference>
<dbReference type="OrthoDB" id="408631at2759"/>
<dbReference type="Gene3D" id="3.40.50.1820">
    <property type="entry name" value="alpha/beta hydrolase"/>
    <property type="match status" value="1"/>
</dbReference>
<dbReference type="GeneID" id="54358569"/>
<dbReference type="InterPro" id="IPR019819">
    <property type="entry name" value="Carboxylesterase_B_CS"/>
</dbReference>
<evidence type="ECO:0000256" key="1">
    <source>
        <dbReference type="ARBA" id="ARBA00005964"/>
    </source>
</evidence>